<proteinExistence type="predicted"/>
<dbReference type="Gene3D" id="3.40.50.300">
    <property type="entry name" value="P-loop containing nucleotide triphosphate hydrolases"/>
    <property type="match status" value="1"/>
</dbReference>
<dbReference type="Proteomes" id="UP000248817">
    <property type="component" value="Unassembled WGS sequence"/>
</dbReference>
<accession>A0A2V5IGS2</accession>
<name>A0A2V5IGS2_9EURO</name>
<dbReference type="InterPro" id="IPR039421">
    <property type="entry name" value="Type_1_exporter"/>
</dbReference>
<dbReference type="GO" id="GO:0016020">
    <property type="term" value="C:membrane"/>
    <property type="evidence" value="ECO:0007669"/>
    <property type="project" value="TreeGrafter"/>
</dbReference>
<dbReference type="InterPro" id="IPR027417">
    <property type="entry name" value="P-loop_NTPase"/>
</dbReference>
<protein>
    <recommendedName>
        <fullName evidence="3">P-loop containing nucleoside triphosphate hydrolase protein</fullName>
    </recommendedName>
</protein>
<sequence>MPEIHAACRAAAIHEKIRSFPRGVRDPGDELPWMRRPRGAAQRALFAAGDSGSGSGSGNRKKRATLVIAHRLSTVVRADLICVLHEGRIVERGTPEGLLKERGRYFGLWWRQLIREEEEEVSLREVDGG</sequence>
<evidence type="ECO:0008006" key="3">
    <source>
        <dbReference type="Google" id="ProtNLM"/>
    </source>
</evidence>
<evidence type="ECO:0000313" key="2">
    <source>
        <dbReference type="Proteomes" id="UP000248817"/>
    </source>
</evidence>
<dbReference type="PANTHER" id="PTHR24221:SF503">
    <property type="entry name" value="MITOCHONDRIAL POTASSIUM CHANNEL ATP-BINDING SUBUNIT"/>
    <property type="match status" value="1"/>
</dbReference>
<dbReference type="EMBL" id="KZ825476">
    <property type="protein sequence ID" value="PYI34452.1"/>
    <property type="molecule type" value="Genomic_DNA"/>
</dbReference>
<dbReference type="GO" id="GO:0042626">
    <property type="term" value="F:ATPase-coupled transmembrane transporter activity"/>
    <property type="evidence" value="ECO:0007669"/>
    <property type="project" value="TreeGrafter"/>
</dbReference>
<dbReference type="SUPFAM" id="SSF52540">
    <property type="entry name" value="P-loop containing nucleoside triphosphate hydrolases"/>
    <property type="match status" value="1"/>
</dbReference>
<dbReference type="AlphaFoldDB" id="A0A2V5IGS2"/>
<gene>
    <name evidence="1" type="ORF">BP00DRAFT_443784</name>
</gene>
<reference evidence="1 2" key="1">
    <citation type="submission" date="2018-02" db="EMBL/GenBank/DDBJ databases">
        <title>The genomes of Aspergillus section Nigri reveals drivers in fungal speciation.</title>
        <authorList>
            <consortium name="DOE Joint Genome Institute"/>
            <person name="Vesth T.C."/>
            <person name="Nybo J."/>
            <person name="Theobald S."/>
            <person name="Brandl J."/>
            <person name="Frisvad J.C."/>
            <person name="Nielsen K.F."/>
            <person name="Lyhne E.K."/>
            <person name="Kogle M.E."/>
            <person name="Kuo A."/>
            <person name="Riley R."/>
            <person name="Clum A."/>
            <person name="Nolan M."/>
            <person name="Lipzen A."/>
            <person name="Salamov A."/>
            <person name="Henrissat B."/>
            <person name="Wiebenga A."/>
            <person name="De vries R.P."/>
            <person name="Grigoriev I.V."/>
            <person name="Mortensen U.H."/>
            <person name="Andersen M.R."/>
            <person name="Baker S.E."/>
        </authorList>
    </citation>
    <scope>NUCLEOTIDE SEQUENCE [LARGE SCALE GENOMIC DNA]</scope>
    <source>
        <strain evidence="1 2">CBS 114.80</strain>
    </source>
</reference>
<dbReference type="PANTHER" id="PTHR24221">
    <property type="entry name" value="ATP-BINDING CASSETTE SUB-FAMILY B"/>
    <property type="match status" value="1"/>
</dbReference>
<keyword evidence="2" id="KW-1185">Reference proteome</keyword>
<organism evidence="1 2">
    <name type="scientific">Aspergillus indologenus CBS 114.80</name>
    <dbReference type="NCBI Taxonomy" id="1450541"/>
    <lineage>
        <taxon>Eukaryota</taxon>
        <taxon>Fungi</taxon>
        <taxon>Dikarya</taxon>
        <taxon>Ascomycota</taxon>
        <taxon>Pezizomycotina</taxon>
        <taxon>Eurotiomycetes</taxon>
        <taxon>Eurotiomycetidae</taxon>
        <taxon>Eurotiales</taxon>
        <taxon>Aspergillaceae</taxon>
        <taxon>Aspergillus</taxon>
        <taxon>Aspergillus subgen. Circumdati</taxon>
    </lineage>
</organism>
<evidence type="ECO:0000313" key="1">
    <source>
        <dbReference type="EMBL" id="PYI34452.1"/>
    </source>
</evidence>